<evidence type="ECO:0000313" key="1">
    <source>
        <dbReference type="EMBL" id="CAH2226791.1"/>
    </source>
</evidence>
<reference evidence="1" key="1">
    <citation type="submission" date="2022-03" db="EMBL/GenBank/DDBJ databases">
        <authorList>
            <person name="Lindestad O."/>
        </authorList>
    </citation>
    <scope>NUCLEOTIDE SEQUENCE</scope>
</reference>
<sequence>SSTFTKLHWASVVDYGLNLFSLWEETRAL</sequence>
<proteinExistence type="predicted"/>
<dbReference type="Proteomes" id="UP000838756">
    <property type="component" value="Unassembled WGS sequence"/>
</dbReference>
<protein>
    <submittedName>
        <fullName evidence="1">Jg27213 protein</fullName>
    </submittedName>
</protein>
<dbReference type="AlphaFoldDB" id="A0A8S4R1X3"/>
<feature type="non-terminal residue" evidence="1">
    <location>
        <position position="1"/>
    </location>
</feature>
<accession>A0A8S4R1X3</accession>
<gene>
    <name evidence="1" type="primary">jg27213</name>
    <name evidence="1" type="ORF">PAEG_LOCUS7483</name>
</gene>
<name>A0A8S4R1X3_9NEOP</name>
<evidence type="ECO:0000313" key="2">
    <source>
        <dbReference type="Proteomes" id="UP000838756"/>
    </source>
</evidence>
<keyword evidence="2" id="KW-1185">Reference proteome</keyword>
<dbReference type="EMBL" id="CAKXAJ010022036">
    <property type="protein sequence ID" value="CAH2226791.1"/>
    <property type="molecule type" value="Genomic_DNA"/>
</dbReference>
<organism evidence="1 2">
    <name type="scientific">Pararge aegeria aegeria</name>
    <dbReference type="NCBI Taxonomy" id="348720"/>
    <lineage>
        <taxon>Eukaryota</taxon>
        <taxon>Metazoa</taxon>
        <taxon>Ecdysozoa</taxon>
        <taxon>Arthropoda</taxon>
        <taxon>Hexapoda</taxon>
        <taxon>Insecta</taxon>
        <taxon>Pterygota</taxon>
        <taxon>Neoptera</taxon>
        <taxon>Endopterygota</taxon>
        <taxon>Lepidoptera</taxon>
        <taxon>Glossata</taxon>
        <taxon>Ditrysia</taxon>
        <taxon>Papilionoidea</taxon>
        <taxon>Nymphalidae</taxon>
        <taxon>Satyrinae</taxon>
        <taxon>Satyrini</taxon>
        <taxon>Parargina</taxon>
        <taxon>Pararge</taxon>
    </lineage>
</organism>
<comment type="caution">
    <text evidence="1">The sequence shown here is derived from an EMBL/GenBank/DDBJ whole genome shotgun (WGS) entry which is preliminary data.</text>
</comment>